<name>A0A6C0DJ29_9ZZZZ</name>
<feature type="region of interest" description="Disordered" evidence="1">
    <location>
        <begin position="1"/>
        <end position="32"/>
    </location>
</feature>
<evidence type="ECO:0000313" key="2">
    <source>
        <dbReference type="EMBL" id="QHT16573.1"/>
    </source>
</evidence>
<reference evidence="2" key="1">
    <citation type="journal article" date="2020" name="Nature">
        <title>Giant virus diversity and host interactions through global metagenomics.</title>
        <authorList>
            <person name="Schulz F."/>
            <person name="Roux S."/>
            <person name="Paez-Espino D."/>
            <person name="Jungbluth S."/>
            <person name="Walsh D.A."/>
            <person name="Denef V.J."/>
            <person name="McMahon K.D."/>
            <person name="Konstantinidis K.T."/>
            <person name="Eloe-Fadrosh E.A."/>
            <person name="Kyrpides N.C."/>
            <person name="Woyke T."/>
        </authorList>
    </citation>
    <scope>NUCLEOTIDE SEQUENCE</scope>
    <source>
        <strain evidence="2">GVMAG-M-3300023174-189</strain>
    </source>
</reference>
<dbReference type="Pfam" id="PF19075">
    <property type="entry name" value="DUF5771"/>
    <property type="match status" value="1"/>
</dbReference>
<dbReference type="AlphaFoldDB" id="A0A6C0DJ29"/>
<protein>
    <submittedName>
        <fullName evidence="2">Uncharacterized protein</fullName>
    </submittedName>
</protein>
<evidence type="ECO:0000256" key="1">
    <source>
        <dbReference type="SAM" id="MobiDB-lite"/>
    </source>
</evidence>
<accession>A0A6C0DJ29</accession>
<organism evidence="2">
    <name type="scientific">viral metagenome</name>
    <dbReference type="NCBI Taxonomy" id="1070528"/>
    <lineage>
        <taxon>unclassified sequences</taxon>
        <taxon>metagenomes</taxon>
        <taxon>organismal metagenomes</taxon>
    </lineage>
</organism>
<sequence length="215" mass="25037">MVSSLPYDQEKGCPDGFHKRSSYTSKRGHRVPPRCVKAQTVYRESRKNYSRRILRRQEERLERAHHNKTSKLRCPPGKVQRHGYVRRFGATVMRKGYTVKKASGKEYHIKPAQKSVYVKPACVKDKGDKKVKPPSPGDRIGPLRRGELKKHGYIYLKHREERHSALRKAIKEFGPLGVFRKLDIVAKLSKHSAPEASRVFKADRDWLRHNYELTL</sequence>
<dbReference type="InterPro" id="IPR043905">
    <property type="entry name" value="DUF5771"/>
</dbReference>
<dbReference type="EMBL" id="MN739626">
    <property type="protein sequence ID" value="QHT16573.1"/>
    <property type="molecule type" value="Genomic_DNA"/>
</dbReference>
<feature type="compositionally biased region" description="Basic and acidic residues" evidence="1">
    <location>
        <begin position="8"/>
        <end position="18"/>
    </location>
</feature>
<proteinExistence type="predicted"/>